<dbReference type="InterPro" id="IPR020845">
    <property type="entry name" value="AMP-binding_CS"/>
</dbReference>
<dbReference type="Proteomes" id="UP001058271">
    <property type="component" value="Chromosome"/>
</dbReference>
<dbReference type="Gene3D" id="1.10.1200.10">
    <property type="entry name" value="ACP-like"/>
    <property type="match status" value="1"/>
</dbReference>
<dbReference type="EMBL" id="CP073721">
    <property type="protein sequence ID" value="UWZ39131.1"/>
    <property type="molecule type" value="Genomic_DNA"/>
</dbReference>
<dbReference type="PROSITE" id="PS00455">
    <property type="entry name" value="AMP_BINDING"/>
    <property type="match status" value="1"/>
</dbReference>
<dbReference type="InterPro" id="IPR045851">
    <property type="entry name" value="AMP-bd_C_sf"/>
</dbReference>
<dbReference type="InterPro" id="IPR036736">
    <property type="entry name" value="ACP-like_sf"/>
</dbReference>
<gene>
    <name evidence="4" type="ORF">Drose_13425</name>
</gene>
<name>A0ABY5ZAT7_9ACTN</name>
<evidence type="ECO:0000256" key="1">
    <source>
        <dbReference type="ARBA" id="ARBA00001957"/>
    </source>
</evidence>
<dbReference type="Pfam" id="PF00550">
    <property type="entry name" value="PP-binding"/>
    <property type="match status" value="1"/>
</dbReference>
<dbReference type="CDD" id="cd19531">
    <property type="entry name" value="LCL_NRPS-like"/>
    <property type="match status" value="1"/>
</dbReference>
<dbReference type="RefSeq" id="WP_260728532.1">
    <property type="nucleotide sequence ID" value="NZ_BAAABS010000015.1"/>
</dbReference>
<dbReference type="Gene3D" id="2.30.38.10">
    <property type="entry name" value="Luciferase, Domain 3"/>
    <property type="match status" value="1"/>
</dbReference>
<sequence length="1359" mass="148236">MPDLKQRVAELSEDRRALFAALAKQDDAPAKDAAGIPRVPRDRPIPASFAQQRLWFVDQMEPGNSAYNCPIPVRFRGPLDVDALVASLADVVRRHEVLRTTFRGEQGQPVQVIHPEMPLPCPVTDLSDVPPHEREARVRRAVAEEGGQPFDLAGGPVMRARLLRFGPEDHVLLYDLHHIAFDVWSVGVVHAELAAGYNARMRGTAAELPELPIQYADYAVWQRERISGPLLDEQLGYWRRRLDGLESLDLPTDHERPANLSYRGGWRQSDLPPHLVAGLRELGRVEGASLFMTMLAAVQILLARYTDSDDVAVGIAAAERDRPEVQGLIGFFPNTLVLRGDLSGQPTFRDFLRRIRTTARDAFAHAELPFDLLVQDLRPTRSATRTPLFPVFFGVEDGTTRMPDFDGLAVEIVFPDHQAAKFDLGFNVRVSPEHTVVDAVYSADLFEAATIDRMLGHYRRLLEAAVTDPDRPITTLPMLTGSEWRAVCDWNDTAREFPDDACLHRLVEEQTTRSDAPAVRCGSRTLSRTDLEAAANRLAHRLRGSGVGPDTVVGVCLPRSPELVVAILAVLKAGGAYLPLDPEYPPRRLRFMLTDAGCPVVLTRQASRAGLGDVDGTVLCVDDAAPALPDTRPEVDVRPEHLAYVIYTSGSTGEPKGIALRHRGAVNNFTDFNDRFGIGPGDSLLSVSSPSFDMSVYDVLGTLAAGATVVLPEAAEARDPVAWARLLAEHGVTVWHSAPALLQLLLECYDRDDAVLPARLRLALLGGDWIPVDQPERLWRVAPEAAFVSLGGATEASMDSTVFPVERVDPAWTSIPYGRPMANQRAYVLDRHRQPVPVGVPGELHLAGTGLARGYLHRPELTAERFVEHTFPDGRTERLYRTGDLVRYRPDGVLELLGRLDFQVKIHGLRIELGEIETVLRRHPAVGAAAVVAQGERGDLRLAAFVTPAAGELAVPEDGLRRWLTDALPAHLVPGTVTVLDALPTTPNGKVDRRALTALTALPEPPARDAAPAGDPATVDSGHPAGTTDSADPGGTAALERRIAATWCEVLGVAEVGPDDDFFHLGGDSFAAIRAMLALAEPLPVVELFKNPTVRRLAARIGSAAAPRTGLLFELTPADRQPELTLVCVPYGGGNVVAYQPLADRLDARFAVWAVNLPGHDPSTLRDEPLSVEDAAQRCAAEIQERIAGPVIVYGQCSGVALGVELTRVLEERGCDVRAVYVGASLTDPDPAASLETERSTSDEDAYAFLRSLGGFDGHLEWSQVGHVLRAARNDMIASARYFRRSYETPPQRITTPLRCVFGDQDPATPDFPTNHHGWDLFAESVTYEVIPGAGHYFVRDRAAEVATLIERHHPGGVR</sequence>
<organism evidence="4 5">
    <name type="scientific">Dactylosporangium roseum</name>
    <dbReference type="NCBI Taxonomy" id="47989"/>
    <lineage>
        <taxon>Bacteria</taxon>
        <taxon>Bacillati</taxon>
        <taxon>Actinomycetota</taxon>
        <taxon>Actinomycetes</taxon>
        <taxon>Micromonosporales</taxon>
        <taxon>Micromonosporaceae</taxon>
        <taxon>Dactylosporangium</taxon>
    </lineage>
</organism>
<dbReference type="SUPFAM" id="SSF56801">
    <property type="entry name" value="Acetyl-CoA synthetase-like"/>
    <property type="match status" value="1"/>
</dbReference>
<dbReference type="InterPro" id="IPR020802">
    <property type="entry name" value="TesA-like"/>
</dbReference>
<comment type="cofactor">
    <cofactor evidence="1">
        <name>pantetheine 4'-phosphate</name>
        <dbReference type="ChEBI" id="CHEBI:47942"/>
    </cofactor>
</comment>
<dbReference type="InterPro" id="IPR000873">
    <property type="entry name" value="AMP-dep_synth/lig_dom"/>
</dbReference>
<protein>
    <submittedName>
        <fullName evidence="4">Amino acid adenylation domain-containing protein</fullName>
    </submittedName>
</protein>
<dbReference type="InterPro" id="IPR000073">
    <property type="entry name" value="AB_hydrolase_1"/>
</dbReference>
<dbReference type="Gene3D" id="3.30.300.30">
    <property type="match status" value="1"/>
</dbReference>
<accession>A0ABY5ZAT7</accession>
<dbReference type="PROSITE" id="PS50075">
    <property type="entry name" value="CARRIER"/>
    <property type="match status" value="1"/>
</dbReference>
<dbReference type="SUPFAM" id="SSF53474">
    <property type="entry name" value="alpha/beta-Hydrolases"/>
    <property type="match status" value="1"/>
</dbReference>
<dbReference type="InterPro" id="IPR029058">
    <property type="entry name" value="AB_hydrolase_fold"/>
</dbReference>
<dbReference type="InterPro" id="IPR023213">
    <property type="entry name" value="CAT-like_dom_sf"/>
</dbReference>
<dbReference type="NCBIfam" id="TIGR01733">
    <property type="entry name" value="AA-adenyl-dom"/>
    <property type="match status" value="1"/>
</dbReference>
<dbReference type="InterPro" id="IPR025110">
    <property type="entry name" value="AMP-bd_C"/>
</dbReference>
<proteinExistence type="predicted"/>
<feature type="domain" description="Carrier" evidence="3">
    <location>
        <begin position="1034"/>
        <end position="1105"/>
    </location>
</feature>
<reference evidence="4" key="1">
    <citation type="submission" date="2021-04" db="EMBL/GenBank/DDBJ databases">
        <title>Biosynthetic gene clusters of Dactylosporangioum roseum.</title>
        <authorList>
            <person name="Hartkoorn R.C."/>
            <person name="Beaudoing E."/>
            <person name="Hot D."/>
            <person name="Moureu S."/>
        </authorList>
    </citation>
    <scope>NUCLEOTIDE SEQUENCE</scope>
    <source>
        <strain evidence="4">NRRL B-16295</strain>
    </source>
</reference>
<dbReference type="InterPro" id="IPR009081">
    <property type="entry name" value="PP-bd_ACP"/>
</dbReference>
<dbReference type="SUPFAM" id="SSF52777">
    <property type="entry name" value="CoA-dependent acyltransferases"/>
    <property type="match status" value="2"/>
</dbReference>
<dbReference type="InterPro" id="IPR010071">
    <property type="entry name" value="AA_adenyl_dom"/>
</dbReference>
<feature type="compositionally biased region" description="Low complexity" evidence="2">
    <location>
        <begin position="1008"/>
        <end position="1017"/>
    </location>
</feature>
<dbReference type="SMART" id="SM00824">
    <property type="entry name" value="PKS_TE"/>
    <property type="match status" value="1"/>
</dbReference>
<dbReference type="PANTHER" id="PTHR45527:SF1">
    <property type="entry name" value="FATTY ACID SYNTHASE"/>
    <property type="match status" value="1"/>
</dbReference>
<feature type="region of interest" description="Disordered" evidence="2">
    <location>
        <begin position="1001"/>
        <end position="1035"/>
    </location>
</feature>
<dbReference type="Pfam" id="PF00501">
    <property type="entry name" value="AMP-binding"/>
    <property type="match status" value="1"/>
</dbReference>
<dbReference type="Pfam" id="PF00668">
    <property type="entry name" value="Condensation"/>
    <property type="match status" value="1"/>
</dbReference>
<dbReference type="Gene3D" id="3.40.50.980">
    <property type="match status" value="2"/>
</dbReference>
<dbReference type="PANTHER" id="PTHR45527">
    <property type="entry name" value="NONRIBOSOMAL PEPTIDE SYNTHETASE"/>
    <property type="match status" value="1"/>
</dbReference>
<dbReference type="Gene3D" id="3.30.559.10">
    <property type="entry name" value="Chloramphenicol acetyltransferase-like domain"/>
    <property type="match status" value="1"/>
</dbReference>
<dbReference type="Pfam" id="PF12697">
    <property type="entry name" value="Abhydrolase_6"/>
    <property type="match status" value="1"/>
</dbReference>
<dbReference type="Gene3D" id="3.30.559.30">
    <property type="entry name" value="Nonribosomal peptide synthetase, condensation domain"/>
    <property type="match status" value="1"/>
</dbReference>
<dbReference type="InterPro" id="IPR001242">
    <property type="entry name" value="Condensation_dom"/>
</dbReference>
<evidence type="ECO:0000256" key="2">
    <source>
        <dbReference type="SAM" id="MobiDB-lite"/>
    </source>
</evidence>
<dbReference type="Pfam" id="PF13193">
    <property type="entry name" value="AMP-binding_C"/>
    <property type="match status" value="1"/>
</dbReference>
<dbReference type="Gene3D" id="3.40.50.1820">
    <property type="entry name" value="alpha/beta hydrolase"/>
    <property type="match status" value="1"/>
</dbReference>
<evidence type="ECO:0000313" key="4">
    <source>
        <dbReference type="EMBL" id="UWZ39131.1"/>
    </source>
</evidence>
<evidence type="ECO:0000313" key="5">
    <source>
        <dbReference type="Proteomes" id="UP001058271"/>
    </source>
</evidence>
<evidence type="ECO:0000259" key="3">
    <source>
        <dbReference type="PROSITE" id="PS50075"/>
    </source>
</evidence>
<keyword evidence="5" id="KW-1185">Reference proteome</keyword>